<dbReference type="Proteomes" id="UP000317303">
    <property type="component" value="Unassembled WGS sequence"/>
</dbReference>
<evidence type="ECO:0000259" key="3">
    <source>
        <dbReference type="Pfam" id="PF00561"/>
    </source>
</evidence>
<dbReference type="SUPFAM" id="SSF53474">
    <property type="entry name" value="alpha/beta-Hydrolases"/>
    <property type="match status" value="1"/>
</dbReference>
<proteinExistence type="predicted"/>
<dbReference type="PRINTS" id="PR00111">
    <property type="entry name" value="ABHYDROLASE"/>
</dbReference>
<dbReference type="Pfam" id="PF00561">
    <property type="entry name" value="Abhydrolase_1"/>
    <property type="match status" value="1"/>
</dbReference>
<organism evidence="4 5">
    <name type="scientific">Prauserella rugosa</name>
    <dbReference type="NCBI Taxonomy" id="43354"/>
    <lineage>
        <taxon>Bacteria</taxon>
        <taxon>Bacillati</taxon>
        <taxon>Actinomycetota</taxon>
        <taxon>Actinomycetes</taxon>
        <taxon>Pseudonocardiales</taxon>
        <taxon>Pseudonocardiaceae</taxon>
        <taxon>Prauserella</taxon>
    </lineage>
</organism>
<dbReference type="GO" id="GO:0016020">
    <property type="term" value="C:membrane"/>
    <property type="evidence" value="ECO:0007669"/>
    <property type="project" value="TreeGrafter"/>
</dbReference>
<sequence length="349" mass="37937">MLDGVTETVPTTVSPSAPSRNTAPGRAPLTHVPLSRTPLPGYDPTLPPWEGSWECVPAGPSGQTCELHVRRTPGGDGPAVVYVHGLGGSSTNWTDLAAQLAPHATGIAVDLPGFGFSQPTDGFGYGLEDHADVLARYLESLDGPVHLVGNSMGGAVAMLVAARRPEVVRTLTLISPAMPDRRPDPRRLSDPRMALAFLPVVGKSVRRALARMTPEERAMQTIRLVYADAERFPKHRITEQAEEFAARSSYAWAASAMARSTFQIFRTWFAQGNRSLWSVAPRITAPTLVVWGSEDKVISVRRAKRTAEVIPSARLLILPRTGHVAQMERPVTVARAVLGMWEYVDDGRW</sequence>
<dbReference type="EMBL" id="VLJV01000001">
    <property type="protein sequence ID" value="TWH22514.1"/>
    <property type="molecule type" value="Genomic_DNA"/>
</dbReference>
<evidence type="ECO:0000256" key="2">
    <source>
        <dbReference type="SAM" id="MobiDB-lite"/>
    </source>
</evidence>
<feature type="domain" description="AB hydrolase-1" evidence="3">
    <location>
        <begin position="78"/>
        <end position="330"/>
    </location>
</feature>
<gene>
    <name evidence="4" type="ORF">JD82_04395</name>
</gene>
<dbReference type="Gene3D" id="3.40.50.1820">
    <property type="entry name" value="alpha/beta hydrolase"/>
    <property type="match status" value="1"/>
</dbReference>
<feature type="region of interest" description="Disordered" evidence="2">
    <location>
        <begin position="1"/>
        <end position="39"/>
    </location>
</feature>
<dbReference type="InterPro" id="IPR000073">
    <property type="entry name" value="AB_hydrolase_1"/>
</dbReference>
<dbReference type="OrthoDB" id="9801162at2"/>
<dbReference type="GO" id="GO:0016787">
    <property type="term" value="F:hydrolase activity"/>
    <property type="evidence" value="ECO:0007669"/>
    <property type="project" value="UniProtKB-KW"/>
</dbReference>
<dbReference type="InterPro" id="IPR050266">
    <property type="entry name" value="AB_hydrolase_sf"/>
</dbReference>
<keyword evidence="5" id="KW-1185">Reference proteome</keyword>
<keyword evidence="1" id="KW-0378">Hydrolase</keyword>
<comment type="caution">
    <text evidence="4">The sequence shown here is derived from an EMBL/GenBank/DDBJ whole genome shotgun (WGS) entry which is preliminary data.</text>
</comment>
<dbReference type="PANTHER" id="PTHR43798">
    <property type="entry name" value="MONOACYLGLYCEROL LIPASE"/>
    <property type="match status" value="1"/>
</dbReference>
<reference evidence="4 5" key="1">
    <citation type="submission" date="2019-07" db="EMBL/GenBank/DDBJ databases">
        <title>R&amp;d 2014.</title>
        <authorList>
            <person name="Klenk H.-P."/>
        </authorList>
    </citation>
    <scope>NUCLEOTIDE SEQUENCE [LARGE SCALE GENOMIC DNA]</scope>
    <source>
        <strain evidence="4 5">DSM 43194</strain>
    </source>
</reference>
<evidence type="ECO:0000256" key="1">
    <source>
        <dbReference type="ARBA" id="ARBA00022801"/>
    </source>
</evidence>
<dbReference type="PANTHER" id="PTHR43798:SF31">
    <property type="entry name" value="AB HYDROLASE SUPERFAMILY PROTEIN YCLE"/>
    <property type="match status" value="1"/>
</dbReference>
<feature type="compositionally biased region" description="Low complexity" evidence="2">
    <location>
        <begin position="1"/>
        <end position="19"/>
    </location>
</feature>
<protein>
    <submittedName>
        <fullName evidence="4">Pimeloyl-ACP methyl ester carboxylesterase</fullName>
    </submittedName>
</protein>
<dbReference type="InterPro" id="IPR029058">
    <property type="entry name" value="AB_hydrolase_fold"/>
</dbReference>
<name>A0A660CJA6_9PSEU</name>
<accession>A0A660CJA6</accession>
<evidence type="ECO:0000313" key="5">
    <source>
        <dbReference type="Proteomes" id="UP000317303"/>
    </source>
</evidence>
<dbReference type="AlphaFoldDB" id="A0A660CJA6"/>
<evidence type="ECO:0000313" key="4">
    <source>
        <dbReference type="EMBL" id="TWH22514.1"/>
    </source>
</evidence>